<dbReference type="PANTHER" id="PTHR10223">
    <property type="entry name" value="26S PROTEASOME NON-ATPASE REGULATORY SUBUNIT 4"/>
    <property type="match status" value="1"/>
</dbReference>
<dbReference type="SUPFAM" id="SSF50978">
    <property type="entry name" value="WD40 repeat-like"/>
    <property type="match status" value="1"/>
</dbReference>
<dbReference type="InterPro" id="IPR036322">
    <property type="entry name" value="WD40_repeat_dom_sf"/>
</dbReference>
<evidence type="ECO:0000313" key="3">
    <source>
        <dbReference type="EMBL" id="KAK0388577.1"/>
    </source>
</evidence>
<reference evidence="3" key="1">
    <citation type="submission" date="2022-10" db="EMBL/GenBank/DDBJ databases">
        <title>Determination and structural analysis of whole genome sequence of Sarocladium strictum F4-1.</title>
        <authorList>
            <person name="Hu L."/>
            <person name="Jiang Y."/>
        </authorList>
    </citation>
    <scope>NUCLEOTIDE SEQUENCE</scope>
    <source>
        <strain evidence="3">F4-1</strain>
    </source>
</reference>
<dbReference type="Proteomes" id="UP001175261">
    <property type="component" value="Unassembled WGS sequence"/>
</dbReference>
<sequence>MQQDPTATSTQHIRTGSYATTASPNHENGSFIHDDASRGNSSASARSRSRGSAHAVHGSRTPSISRCLSDEEVPAKQRLGQRITEYERALSRGSNTPQQPLGFKVIKRPDGSGNPEGAQLMDLPNEVLTRIVTQLRPDARAAASMVCKRLREVIMTPYAWQLAFMQHFPGSDVQRPKDAGQNGLWHGASDVQVSYEQPSAFARLTSQATWRSEFLLRSELMQGLSLGRPGIGKESGPGYYYKKARKSQGTLIYFPRRSSRVLTHLHVLYGKDTASRAMHGSRFGGTTSISDPSTGRVDRWGDEDDWEHLLLPDLLDEEPFGVGDGGVLHVPHPMDVSAAYGRLGGWGMPGGRAFFLGVHANTQRVSNRVTRYLDDGYLINDERLDLPHIADIGDGVSSVWLAKSSDVPATTRSMMGILVGTTAGIVTAYSLAPEGSPNKSALNGCISTRWVVSPGVPIVAFKIDDQYSVRRRRQGRIWAVALNALGEVFYLDAPPHENLHNTGEKTHAQLTEDAWEAGRTAPWHLLEHTRRTRKDGSAVQERELSFGRSAVQISQLSPEQLRREAEEVNHLCRLPYWHFRDTYNGWDMQRRLEVDFSSDDGSGAGELIFLMDSGAEGCGPARIQRFTRALSIRLPSSPPVTLHKSNSSPRPAPSIFGRAPSELTLSPTSSGTSSPMSKDIARAMELSHNWTAEEMSLAGHQVDQLTASTLDNSYTSLLTFSEDPLLNESRSDSNEGERSPLRAIPGGRARNLVVGTSSGAVLVWNCRARGSKEQPVQTLRVIQTTSKEITAVAATALYIVHGGSDGLAQAWDPLASTLEPLHTIHSKNSIQPSRHTQPGGRRLTKEDMNVVRAISVDPNPLLLRGCLTCGPGIHSWSFRSQDNIVKRKRRMRNIHGRPVNRRTGTEISEYIAGEEAEVIREQKERAAEFERLHRNFGLGELTEEEAIVYAQMLSQEAAEEERLRDQQALLLSESEAELARLARRSSDDDQISDDTASVDTGYISTSDVASSHDPLDQAIISQSPRVTYITSVADGRGVQAMYSPGGERSSDYPITYKARQDKHRHGKKNKRQGSSSASSTSGDAAGTSAISAGYSQYGHTANASFGSEGDFSVSGLSADEQLALALRLSAVEEEGENTARAGRTTNGNQDDEFPSLAPREMPGKGKGKAPTAVPQESWGQGLASTSGMTEDEELALALERSMQSQ</sequence>
<name>A0AA39L913_SARSR</name>
<feature type="region of interest" description="Disordered" evidence="1">
    <location>
        <begin position="1"/>
        <end position="79"/>
    </location>
</feature>
<dbReference type="InterPro" id="IPR027040">
    <property type="entry name" value="PSMD4"/>
</dbReference>
<feature type="compositionally biased region" description="Basic residues" evidence="1">
    <location>
        <begin position="1060"/>
        <end position="1071"/>
    </location>
</feature>
<feature type="compositionally biased region" description="Low complexity" evidence="1">
    <location>
        <begin position="660"/>
        <end position="676"/>
    </location>
</feature>
<dbReference type="GO" id="GO:0031593">
    <property type="term" value="F:polyubiquitin modification-dependent protein binding"/>
    <property type="evidence" value="ECO:0007669"/>
    <property type="project" value="TreeGrafter"/>
</dbReference>
<organism evidence="3 4">
    <name type="scientific">Sarocladium strictum</name>
    <name type="common">Black bundle disease fungus</name>
    <name type="synonym">Acremonium strictum</name>
    <dbReference type="NCBI Taxonomy" id="5046"/>
    <lineage>
        <taxon>Eukaryota</taxon>
        <taxon>Fungi</taxon>
        <taxon>Dikarya</taxon>
        <taxon>Ascomycota</taxon>
        <taxon>Pezizomycotina</taxon>
        <taxon>Sordariomycetes</taxon>
        <taxon>Hypocreomycetidae</taxon>
        <taxon>Hypocreales</taxon>
        <taxon>Sarocladiaceae</taxon>
        <taxon>Sarocladium</taxon>
    </lineage>
</organism>
<dbReference type="InterPro" id="IPR001810">
    <property type="entry name" value="F-box_dom"/>
</dbReference>
<accession>A0AA39L913</accession>
<dbReference type="EMBL" id="JAPDFR010000003">
    <property type="protein sequence ID" value="KAK0388577.1"/>
    <property type="molecule type" value="Genomic_DNA"/>
</dbReference>
<dbReference type="CDD" id="cd09917">
    <property type="entry name" value="F-box_SF"/>
    <property type="match status" value="1"/>
</dbReference>
<dbReference type="AlphaFoldDB" id="A0AA39L913"/>
<dbReference type="Gene3D" id="1.10.287.3990">
    <property type="match status" value="1"/>
</dbReference>
<dbReference type="PANTHER" id="PTHR10223:SF2">
    <property type="entry name" value="F-BOX AND WD DOMAIN PROTEIN (AFU_ORTHOLOGUE AFUA_6G11400)"/>
    <property type="match status" value="1"/>
</dbReference>
<feature type="compositionally biased region" description="Low complexity" evidence="1">
    <location>
        <begin position="1073"/>
        <end position="1085"/>
    </location>
</feature>
<feature type="region of interest" description="Disordered" evidence="1">
    <location>
        <begin position="1059"/>
        <end position="1085"/>
    </location>
</feature>
<dbReference type="Pfam" id="PF12937">
    <property type="entry name" value="F-box-like"/>
    <property type="match status" value="1"/>
</dbReference>
<proteinExistence type="predicted"/>
<dbReference type="Gene3D" id="1.20.1280.50">
    <property type="match status" value="1"/>
</dbReference>
<feature type="compositionally biased region" description="Low complexity" evidence="1">
    <location>
        <begin position="38"/>
        <end position="53"/>
    </location>
</feature>
<feature type="compositionally biased region" description="Polar residues" evidence="1">
    <location>
        <begin position="1"/>
        <end position="28"/>
    </location>
</feature>
<evidence type="ECO:0000259" key="2">
    <source>
        <dbReference type="PROSITE" id="PS50181"/>
    </source>
</evidence>
<dbReference type="GO" id="GO:0008540">
    <property type="term" value="C:proteasome regulatory particle, base subcomplex"/>
    <property type="evidence" value="ECO:0007669"/>
    <property type="project" value="TreeGrafter"/>
</dbReference>
<dbReference type="PROSITE" id="PS50181">
    <property type="entry name" value="FBOX"/>
    <property type="match status" value="1"/>
</dbReference>
<dbReference type="GO" id="GO:0005634">
    <property type="term" value="C:nucleus"/>
    <property type="evidence" value="ECO:0007669"/>
    <property type="project" value="TreeGrafter"/>
</dbReference>
<feature type="region of interest" description="Disordered" evidence="1">
    <location>
        <begin position="1134"/>
        <end position="1205"/>
    </location>
</feature>
<comment type="caution">
    <text evidence="3">The sequence shown here is derived from an EMBL/GenBank/DDBJ whole genome shotgun (WGS) entry which is preliminary data.</text>
</comment>
<dbReference type="Gene3D" id="2.130.10.10">
    <property type="entry name" value="YVTN repeat-like/Quinoprotein amine dehydrogenase"/>
    <property type="match status" value="1"/>
</dbReference>
<feature type="region of interest" description="Disordered" evidence="1">
    <location>
        <begin position="637"/>
        <end position="676"/>
    </location>
</feature>
<dbReference type="InterPro" id="IPR015943">
    <property type="entry name" value="WD40/YVTN_repeat-like_dom_sf"/>
</dbReference>
<dbReference type="InterPro" id="IPR036047">
    <property type="entry name" value="F-box-like_dom_sf"/>
</dbReference>
<keyword evidence="4" id="KW-1185">Reference proteome</keyword>
<dbReference type="GO" id="GO:0005829">
    <property type="term" value="C:cytosol"/>
    <property type="evidence" value="ECO:0007669"/>
    <property type="project" value="TreeGrafter"/>
</dbReference>
<evidence type="ECO:0000313" key="4">
    <source>
        <dbReference type="Proteomes" id="UP001175261"/>
    </source>
</evidence>
<evidence type="ECO:0000256" key="1">
    <source>
        <dbReference type="SAM" id="MobiDB-lite"/>
    </source>
</evidence>
<feature type="domain" description="F-box" evidence="2">
    <location>
        <begin position="117"/>
        <end position="163"/>
    </location>
</feature>
<gene>
    <name evidence="3" type="ORF">NLU13_4820</name>
</gene>
<dbReference type="GO" id="GO:0043161">
    <property type="term" value="P:proteasome-mediated ubiquitin-dependent protein catabolic process"/>
    <property type="evidence" value="ECO:0007669"/>
    <property type="project" value="TreeGrafter"/>
</dbReference>
<dbReference type="SUPFAM" id="SSF81383">
    <property type="entry name" value="F-box domain"/>
    <property type="match status" value="1"/>
</dbReference>
<protein>
    <recommendedName>
        <fullName evidence="2">F-box domain-containing protein</fullName>
    </recommendedName>
</protein>